<evidence type="ECO:0000256" key="2">
    <source>
        <dbReference type="ARBA" id="ARBA00006739"/>
    </source>
</evidence>
<evidence type="ECO:0000259" key="5">
    <source>
        <dbReference type="Pfam" id="PF00535"/>
    </source>
</evidence>
<gene>
    <name evidence="6" type="ORF">ABRP34_08860</name>
</gene>
<keyword evidence="4 6" id="KW-0808">Transferase</keyword>
<dbReference type="PANTHER" id="PTHR43179">
    <property type="entry name" value="RHAMNOSYLTRANSFERASE WBBL"/>
    <property type="match status" value="1"/>
</dbReference>
<sequence length="318" mass="34623">MNPTVDVVVTVATYKRPESLRKLLISLQNQTGLDSVSYRIVIVDNDPQLSAAETVKNFADIATYVSEPVPGIAAARNAGLDAAATFRPKAVAFIDDDEVASSNWLSELLEVWNNGEIDVVTGPVEYELPPGTEFLREAAPYFRKIERPNLARVPDVATNNTLVSAGWFSGSEGLRFSETYSLTGGSDVELFYRLQAQGGSCVWAESALVVESVPLSRTTPRWIRQRDLRNGQLQARVRVQVNCVPKSQILIEGILRIIKGSATLVVSSPSGNARIQAWRTLQTGRGYIKAITGQHFREYASLRTGGGHAASKTSSGVE</sequence>
<reference evidence="6" key="1">
    <citation type="submission" date="2024-06" db="EMBL/GenBank/DDBJ databases">
        <title>Biodegradation of dimethachlon by Arthrobacter sp. K5: mechanistic insights and ecological implications.</title>
        <authorList>
            <person name="Hu S."/>
            <person name="Lu P."/>
        </authorList>
    </citation>
    <scope>NUCLEOTIDE SEQUENCE</scope>
    <source>
        <strain evidence="6">K5</strain>
    </source>
</reference>
<organism evidence="6">
    <name type="scientific">Arthrobacter sp. K5</name>
    <dbReference type="NCBI Taxonomy" id="2839623"/>
    <lineage>
        <taxon>Bacteria</taxon>
        <taxon>Bacillati</taxon>
        <taxon>Actinomycetota</taxon>
        <taxon>Actinomycetes</taxon>
        <taxon>Micrococcales</taxon>
        <taxon>Micrococcaceae</taxon>
        <taxon>Arthrobacter</taxon>
    </lineage>
</organism>
<evidence type="ECO:0000313" key="6">
    <source>
        <dbReference type="EMBL" id="XCH13069.1"/>
    </source>
</evidence>
<dbReference type="PANTHER" id="PTHR43179:SF12">
    <property type="entry name" value="GALACTOFURANOSYLTRANSFERASE GLFT2"/>
    <property type="match status" value="1"/>
</dbReference>
<dbReference type="EC" id="2.4.-.-" evidence="6"/>
<keyword evidence="3 6" id="KW-0328">Glycosyltransferase</keyword>
<dbReference type="AlphaFoldDB" id="A0AAU8ETW0"/>
<proteinExistence type="inferred from homology"/>
<protein>
    <submittedName>
        <fullName evidence="6">Glycosyltransferase</fullName>
        <ecNumber evidence="6">2.4.-.-</ecNumber>
    </submittedName>
</protein>
<dbReference type="InterPro" id="IPR001173">
    <property type="entry name" value="Glyco_trans_2-like"/>
</dbReference>
<comment type="similarity">
    <text evidence="2">Belongs to the glycosyltransferase 2 family.</text>
</comment>
<name>A0AAU8ETW0_9MICC</name>
<accession>A0AAU8ETW0</accession>
<feature type="domain" description="Glycosyltransferase 2-like" evidence="5">
    <location>
        <begin position="9"/>
        <end position="137"/>
    </location>
</feature>
<dbReference type="Gene3D" id="3.90.550.10">
    <property type="entry name" value="Spore Coat Polysaccharide Biosynthesis Protein SpsA, Chain A"/>
    <property type="match status" value="1"/>
</dbReference>
<dbReference type="SUPFAM" id="SSF53448">
    <property type="entry name" value="Nucleotide-diphospho-sugar transferases"/>
    <property type="match status" value="1"/>
</dbReference>
<comment type="pathway">
    <text evidence="1">Cell wall biogenesis; cell wall polysaccharide biosynthesis.</text>
</comment>
<dbReference type="InterPro" id="IPR029044">
    <property type="entry name" value="Nucleotide-diphossugar_trans"/>
</dbReference>
<dbReference type="RefSeq" id="WP_353712936.1">
    <property type="nucleotide sequence ID" value="NZ_CP159279.1"/>
</dbReference>
<dbReference type="EMBL" id="CP159279">
    <property type="protein sequence ID" value="XCH13069.1"/>
    <property type="molecule type" value="Genomic_DNA"/>
</dbReference>
<evidence type="ECO:0000256" key="3">
    <source>
        <dbReference type="ARBA" id="ARBA00022676"/>
    </source>
</evidence>
<dbReference type="Pfam" id="PF00535">
    <property type="entry name" value="Glycos_transf_2"/>
    <property type="match status" value="1"/>
</dbReference>
<evidence type="ECO:0000256" key="4">
    <source>
        <dbReference type="ARBA" id="ARBA00022679"/>
    </source>
</evidence>
<dbReference type="CDD" id="cd00761">
    <property type="entry name" value="Glyco_tranf_GTA_type"/>
    <property type="match status" value="1"/>
</dbReference>
<evidence type="ECO:0000256" key="1">
    <source>
        <dbReference type="ARBA" id="ARBA00004776"/>
    </source>
</evidence>
<dbReference type="GO" id="GO:0016757">
    <property type="term" value="F:glycosyltransferase activity"/>
    <property type="evidence" value="ECO:0007669"/>
    <property type="project" value="UniProtKB-KW"/>
</dbReference>